<dbReference type="EMBL" id="JWZX01000091">
    <property type="protein sequence ID" value="KOO53742.1"/>
    <property type="molecule type" value="Genomic_DNA"/>
</dbReference>
<keyword evidence="1" id="KW-0175">Coiled coil</keyword>
<sequence>MTARDDAIIARANLMKVIQLQKEKRTLEQELKAFRGDGPSPAEMELAKVAAREVAAQEKLANLQYELSTTKEALESSQRELASLSKAGDEAAAARVSLEKTLADAQAALAEREAALATAVAAGIASADAADAAKAELAASEHEAALAKLEKKLEKKEKKAAEALAAAEAAAAQAQEAQQQLAAAEEKLQQSEVAHADEVASLSEQAKEAKKAKFELGKELRELKEKFRTAEKAAAAAEKAAAAADSALADALSRGAAAATFRTVKSFRSGGFFSSSKGNKNDGIDISLPKSLEAQGQEVGRLGQLVRQLAGEGKYKEALESAKQRHVLCEGTYGAEHVLTATCLNDVATFVQAFGNFDEAEKLFEKASRIQRKVLGDCHPHSIATLQNLVSLYASKGDMKKKEGMEYLVAALLHSADPVANPMPELSPALAPAHAPAPAPASMPAPVPAPEPPSTTYDFEAGARIGISLVDHSSGAIIVTEVAEGSLAQQKGVMVGMTLLAVNGEKAAGISKDAAMEIVKRYANTTRRLTFTNERLAAPGPAPVPVPEPPSTTYEFEPGARIGISFEDHSSGAIVLTEVLEAPTGTTSQRFATGSRVFVKRSSGDESIAYVKKYVATTQVYTVELDKLGSGKQKEATESYLREADTKSEADTATQKFANGSRVFVKRSSGEESFGYVKVYDAKKQVYTVELDKIGSGTLKQCGEGSMRDATPVKLESVPEEREELAPAMAETLRGEKDEEEDEKDAQKETFKVVSAAPAANLTDDELLAKLPEAAAMINAGVPREEILAGLR</sequence>
<dbReference type="InterPro" id="IPR001478">
    <property type="entry name" value="PDZ"/>
</dbReference>
<comment type="caution">
    <text evidence="4">The sequence shown here is derived from an EMBL/GenBank/DDBJ whole genome shotgun (WGS) entry which is preliminary data.</text>
</comment>
<dbReference type="InterPro" id="IPR011990">
    <property type="entry name" value="TPR-like_helical_dom_sf"/>
</dbReference>
<dbReference type="PANTHER" id="PTHR45691:SF6">
    <property type="entry name" value="PROTEIN DIAPHANOUS"/>
    <property type="match status" value="1"/>
</dbReference>
<feature type="compositionally biased region" description="Low complexity" evidence="2">
    <location>
        <begin position="424"/>
        <end position="434"/>
    </location>
</feature>
<proteinExistence type="predicted"/>
<feature type="non-terminal residue" evidence="4">
    <location>
        <position position="792"/>
    </location>
</feature>
<dbReference type="Gene3D" id="1.25.40.10">
    <property type="entry name" value="Tetratricopeptide repeat domain"/>
    <property type="match status" value="1"/>
</dbReference>
<feature type="compositionally biased region" description="Pro residues" evidence="2">
    <location>
        <begin position="435"/>
        <end position="445"/>
    </location>
</feature>
<dbReference type="InterPro" id="IPR036034">
    <property type="entry name" value="PDZ_sf"/>
</dbReference>
<dbReference type="AlphaFoldDB" id="A0A0M0LS57"/>
<dbReference type="Pfam" id="PF13374">
    <property type="entry name" value="TPR_10"/>
    <property type="match status" value="1"/>
</dbReference>
<dbReference type="Proteomes" id="UP000037460">
    <property type="component" value="Unassembled WGS sequence"/>
</dbReference>
<keyword evidence="5" id="KW-1185">Reference proteome</keyword>
<evidence type="ECO:0000313" key="5">
    <source>
        <dbReference type="Proteomes" id="UP000037460"/>
    </source>
</evidence>
<name>A0A0M0LS57_9EUKA</name>
<dbReference type="PANTHER" id="PTHR45691">
    <property type="entry name" value="PROTEIN DIAPHANOUS"/>
    <property type="match status" value="1"/>
</dbReference>
<evidence type="ECO:0000256" key="2">
    <source>
        <dbReference type="SAM" id="MobiDB-lite"/>
    </source>
</evidence>
<evidence type="ECO:0000256" key="1">
    <source>
        <dbReference type="SAM" id="Coils"/>
    </source>
</evidence>
<dbReference type="InterPro" id="IPR051412">
    <property type="entry name" value="Formin_Homology_Diaphanous_sf"/>
</dbReference>
<protein>
    <submittedName>
        <fullName evidence="4">Tetratricopeptide repeat family</fullName>
    </submittedName>
</protein>
<feature type="coiled-coil region" evidence="1">
    <location>
        <begin position="17"/>
        <end position="240"/>
    </location>
</feature>
<dbReference type="GO" id="GO:0030041">
    <property type="term" value="P:actin filament polymerization"/>
    <property type="evidence" value="ECO:0007669"/>
    <property type="project" value="TreeGrafter"/>
</dbReference>
<dbReference type="Gene3D" id="2.30.42.10">
    <property type="match status" value="1"/>
</dbReference>
<dbReference type="SUPFAM" id="SSF48452">
    <property type="entry name" value="TPR-like"/>
    <property type="match status" value="1"/>
</dbReference>
<gene>
    <name evidence="4" type="ORF">Ctob_016034</name>
</gene>
<feature type="domain" description="PDZ" evidence="3">
    <location>
        <begin position="460"/>
        <end position="521"/>
    </location>
</feature>
<evidence type="ECO:0000259" key="3">
    <source>
        <dbReference type="PROSITE" id="PS50106"/>
    </source>
</evidence>
<dbReference type="OrthoDB" id="44841at2759"/>
<accession>A0A0M0LS57</accession>
<dbReference type="SMART" id="SM00228">
    <property type="entry name" value="PDZ"/>
    <property type="match status" value="1"/>
</dbReference>
<evidence type="ECO:0000313" key="4">
    <source>
        <dbReference type="EMBL" id="KOO53742.1"/>
    </source>
</evidence>
<dbReference type="PROSITE" id="PS50106">
    <property type="entry name" value="PDZ"/>
    <property type="match status" value="1"/>
</dbReference>
<organism evidence="4 5">
    <name type="scientific">Chrysochromulina tobinii</name>
    <dbReference type="NCBI Taxonomy" id="1460289"/>
    <lineage>
        <taxon>Eukaryota</taxon>
        <taxon>Haptista</taxon>
        <taxon>Haptophyta</taxon>
        <taxon>Prymnesiophyceae</taxon>
        <taxon>Prymnesiales</taxon>
        <taxon>Chrysochromulinaceae</taxon>
        <taxon>Chrysochromulina</taxon>
    </lineage>
</organism>
<dbReference type="SUPFAM" id="SSF50156">
    <property type="entry name" value="PDZ domain-like"/>
    <property type="match status" value="1"/>
</dbReference>
<feature type="region of interest" description="Disordered" evidence="2">
    <location>
        <begin position="424"/>
        <end position="445"/>
    </location>
</feature>
<reference evidence="5" key="1">
    <citation type="journal article" date="2015" name="PLoS Genet.">
        <title>Genome Sequence and Transcriptome Analyses of Chrysochromulina tobin: Metabolic Tools for Enhanced Algal Fitness in the Prominent Order Prymnesiales (Haptophyceae).</title>
        <authorList>
            <person name="Hovde B.T."/>
            <person name="Deodato C.R."/>
            <person name="Hunsperger H.M."/>
            <person name="Ryken S.A."/>
            <person name="Yost W."/>
            <person name="Jha R.K."/>
            <person name="Patterson J."/>
            <person name="Monnat R.J. Jr."/>
            <person name="Barlow S.B."/>
            <person name="Starkenburg S.R."/>
            <person name="Cattolico R.A."/>
        </authorList>
    </citation>
    <scope>NUCLEOTIDE SEQUENCE</scope>
    <source>
        <strain evidence="5">CCMP291</strain>
    </source>
</reference>
<dbReference type="Pfam" id="PF00595">
    <property type="entry name" value="PDZ"/>
    <property type="match status" value="1"/>
</dbReference>
<dbReference type="GO" id="GO:0005884">
    <property type="term" value="C:actin filament"/>
    <property type="evidence" value="ECO:0007669"/>
    <property type="project" value="TreeGrafter"/>
</dbReference>